<reference evidence="1 2" key="1">
    <citation type="submission" date="2023-07" db="EMBL/GenBank/DDBJ databases">
        <title>Genomic Encyclopedia of Type Strains, Phase IV (KMG-IV): sequencing the most valuable type-strain genomes for metagenomic binning, comparative biology and taxonomic classification.</title>
        <authorList>
            <person name="Goeker M."/>
        </authorList>
    </citation>
    <scope>NUCLEOTIDE SEQUENCE [LARGE SCALE GENOMIC DNA]</scope>
    <source>
        <strain evidence="1 2">DSM 22170</strain>
    </source>
</reference>
<comment type="caution">
    <text evidence="1">The sequence shown here is derived from an EMBL/GenBank/DDBJ whole genome shotgun (WGS) entry which is preliminary data.</text>
</comment>
<name>A0ABU1J338_9BACL</name>
<gene>
    <name evidence="1" type="ORF">JOC58_003839</name>
</gene>
<keyword evidence="2" id="KW-1185">Reference proteome</keyword>
<protein>
    <submittedName>
        <fullName evidence="1">Uncharacterized protein</fullName>
    </submittedName>
</protein>
<dbReference type="RefSeq" id="WP_188775758.1">
    <property type="nucleotide sequence ID" value="NZ_BMMB01000005.1"/>
</dbReference>
<dbReference type="EMBL" id="JAVDQH010000019">
    <property type="protein sequence ID" value="MDR6245923.1"/>
    <property type="molecule type" value="Genomic_DNA"/>
</dbReference>
<proteinExistence type="predicted"/>
<evidence type="ECO:0000313" key="1">
    <source>
        <dbReference type="EMBL" id="MDR6245923.1"/>
    </source>
</evidence>
<accession>A0ABU1J338</accession>
<evidence type="ECO:0000313" key="2">
    <source>
        <dbReference type="Proteomes" id="UP001185028"/>
    </source>
</evidence>
<dbReference type="Proteomes" id="UP001185028">
    <property type="component" value="Unassembled WGS sequence"/>
</dbReference>
<sequence length="49" mass="5341">MNEVKKLPSSSKVELEHQVLNIFECDAASIIVKRNFAAVCAAQYAATTT</sequence>
<organism evidence="1 2">
    <name type="scientific">Paenibacillus hunanensis</name>
    <dbReference type="NCBI Taxonomy" id="539262"/>
    <lineage>
        <taxon>Bacteria</taxon>
        <taxon>Bacillati</taxon>
        <taxon>Bacillota</taxon>
        <taxon>Bacilli</taxon>
        <taxon>Bacillales</taxon>
        <taxon>Paenibacillaceae</taxon>
        <taxon>Paenibacillus</taxon>
    </lineage>
</organism>